<evidence type="ECO:0000313" key="1">
    <source>
        <dbReference type="EMBL" id="MBS9534257.1"/>
    </source>
</evidence>
<keyword evidence="2" id="KW-1185">Reference proteome</keyword>
<organism evidence="1 2">
    <name type="scientific">Mycolicibacter acidiphilus</name>
    <dbReference type="NCBI Taxonomy" id="2835306"/>
    <lineage>
        <taxon>Bacteria</taxon>
        <taxon>Bacillati</taxon>
        <taxon>Actinomycetota</taxon>
        <taxon>Actinomycetes</taxon>
        <taxon>Mycobacteriales</taxon>
        <taxon>Mycobacteriaceae</taxon>
        <taxon>Mycolicibacter</taxon>
    </lineage>
</organism>
<evidence type="ECO:0000313" key="2">
    <source>
        <dbReference type="Proteomes" id="UP001519535"/>
    </source>
</evidence>
<proteinExistence type="predicted"/>
<dbReference type="Proteomes" id="UP001519535">
    <property type="component" value="Unassembled WGS sequence"/>
</dbReference>
<dbReference type="RefSeq" id="WP_214093130.1">
    <property type="nucleotide sequence ID" value="NZ_JAHCLR010000021.1"/>
</dbReference>
<gene>
    <name evidence="1" type="ORF">KIH27_11730</name>
</gene>
<comment type="caution">
    <text evidence="1">The sequence shown here is derived from an EMBL/GenBank/DDBJ whole genome shotgun (WGS) entry which is preliminary data.</text>
</comment>
<name>A0ABS5RIY2_9MYCO</name>
<sequence length="111" mass="12183">MIFSDRVTVILKEKKFVAGTATFVEVFRGPVPGIVTTLAPSVTFDPTGNKVHSRLQIFLSPFGFDIPPMPASGNFSMSWGPFTAINVEGMVEPHYLNGRLHHYEIIAAAFT</sequence>
<dbReference type="EMBL" id="JAHCLR010000021">
    <property type="protein sequence ID" value="MBS9534257.1"/>
    <property type="molecule type" value="Genomic_DNA"/>
</dbReference>
<protein>
    <submittedName>
        <fullName evidence="1">Uncharacterized protein</fullName>
    </submittedName>
</protein>
<reference evidence="1 2" key="1">
    <citation type="submission" date="2021-05" db="EMBL/GenBank/DDBJ databases">
        <title>Mycobacterium acidophilum sp. nov., an extremely acid-tolerant member of the genus Mycobacterium.</title>
        <authorList>
            <person name="Xia J."/>
        </authorList>
    </citation>
    <scope>NUCLEOTIDE SEQUENCE [LARGE SCALE GENOMIC DNA]</scope>
    <source>
        <strain evidence="1 2">M1</strain>
    </source>
</reference>
<accession>A0ABS5RIY2</accession>